<dbReference type="EMBL" id="NRSG01000082">
    <property type="protein sequence ID" value="MBK1659094.1"/>
    <property type="molecule type" value="Genomic_DNA"/>
</dbReference>
<proteinExistence type="predicted"/>
<evidence type="ECO:0000256" key="1">
    <source>
        <dbReference type="SAM" id="MobiDB-lite"/>
    </source>
</evidence>
<organism evidence="3 4">
    <name type="scientific">Paracraurococcus ruber</name>
    <dbReference type="NCBI Taxonomy" id="77675"/>
    <lineage>
        <taxon>Bacteria</taxon>
        <taxon>Pseudomonadati</taxon>
        <taxon>Pseudomonadota</taxon>
        <taxon>Alphaproteobacteria</taxon>
        <taxon>Acetobacterales</taxon>
        <taxon>Roseomonadaceae</taxon>
        <taxon>Paracraurococcus</taxon>
    </lineage>
</organism>
<feature type="compositionally biased region" description="Basic and acidic residues" evidence="1">
    <location>
        <begin position="76"/>
        <end position="100"/>
    </location>
</feature>
<keyword evidence="4" id="KW-1185">Reference proteome</keyword>
<sequence>MGSTAKRSDPALWDRVKRAVTAGDKGGEPGQWSARKAQIAVQDYKRQGGGYEGRKRADNSLQHWTKEEWGTGSGRRSRDSGERYLPKEAREHLSPAEYRRTSAKKRRDMQAGRQFSDQPKDVARKTARHRQDGAEPSKADLLEEARRRGIQGRSRMDKAALKKALGR</sequence>
<feature type="compositionally biased region" description="Basic and acidic residues" evidence="1">
    <location>
        <begin position="118"/>
        <end position="147"/>
    </location>
</feature>
<reference evidence="3 4" key="1">
    <citation type="journal article" date="2020" name="Microorganisms">
        <title>Osmotic Adaptation and Compatible Solute Biosynthesis of Phototrophic Bacteria as Revealed from Genome Analyses.</title>
        <authorList>
            <person name="Imhoff J.F."/>
            <person name="Rahn T."/>
            <person name="Kunzel S."/>
            <person name="Keller A."/>
            <person name="Neulinger S.C."/>
        </authorList>
    </citation>
    <scope>NUCLEOTIDE SEQUENCE [LARGE SCALE GENOMIC DNA]</scope>
    <source>
        <strain evidence="3 4">DSM 15382</strain>
    </source>
</reference>
<feature type="domain" description="DUF5872" evidence="2">
    <location>
        <begin position="9"/>
        <end position="71"/>
    </location>
</feature>
<feature type="compositionally biased region" description="Basic and acidic residues" evidence="1">
    <location>
        <begin position="52"/>
        <end position="69"/>
    </location>
</feature>
<dbReference type="Pfam" id="PF19197">
    <property type="entry name" value="DUF5872"/>
    <property type="match status" value="1"/>
</dbReference>
<protein>
    <recommendedName>
        <fullName evidence="2">DUF5872 domain-containing protein</fullName>
    </recommendedName>
</protein>
<name>A0ABS1CXF5_9PROT</name>
<evidence type="ECO:0000259" key="2">
    <source>
        <dbReference type="Pfam" id="PF19197"/>
    </source>
</evidence>
<dbReference type="InterPro" id="IPR043803">
    <property type="entry name" value="DUF5872"/>
</dbReference>
<accession>A0ABS1CXF5</accession>
<feature type="region of interest" description="Disordered" evidence="1">
    <location>
        <begin position="20"/>
        <end position="39"/>
    </location>
</feature>
<feature type="region of interest" description="Disordered" evidence="1">
    <location>
        <begin position="46"/>
        <end position="167"/>
    </location>
</feature>
<comment type="caution">
    <text evidence="3">The sequence shown here is derived from an EMBL/GenBank/DDBJ whole genome shotgun (WGS) entry which is preliminary data.</text>
</comment>
<evidence type="ECO:0000313" key="3">
    <source>
        <dbReference type="EMBL" id="MBK1659094.1"/>
    </source>
</evidence>
<dbReference type="RefSeq" id="WP_133218856.1">
    <property type="nucleotide sequence ID" value="NZ_NRSG01000082.1"/>
</dbReference>
<gene>
    <name evidence="3" type="ORF">CKO45_12700</name>
</gene>
<dbReference type="Proteomes" id="UP000697995">
    <property type="component" value="Unassembled WGS sequence"/>
</dbReference>
<evidence type="ECO:0000313" key="4">
    <source>
        <dbReference type="Proteomes" id="UP000697995"/>
    </source>
</evidence>